<organism evidence="2 3">
    <name type="scientific">Vigna mungo</name>
    <name type="common">Black gram</name>
    <name type="synonym">Phaseolus mungo</name>
    <dbReference type="NCBI Taxonomy" id="3915"/>
    <lineage>
        <taxon>Eukaryota</taxon>
        <taxon>Viridiplantae</taxon>
        <taxon>Streptophyta</taxon>
        <taxon>Embryophyta</taxon>
        <taxon>Tracheophyta</taxon>
        <taxon>Spermatophyta</taxon>
        <taxon>Magnoliopsida</taxon>
        <taxon>eudicotyledons</taxon>
        <taxon>Gunneridae</taxon>
        <taxon>Pentapetalae</taxon>
        <taxon>rosids</taxon>
        <taxon>fabids</taxon>
        <taxon>Fabales</taxon>
        <taxon>Fabaceae</taxon>
        <taxon>Papilionoideae</taxon>
        <taxon>50 kb inversion clade</taxon>
        <taxon>NPAAA clade</taxon>
        <taxon>indigoferoid/millettioid clade</taxon>
        <taxon>Phaseoleae</taxon>
        <taxon>Vigna</taxon>
    </lineage>
</organism>
<evidence type="ECO:0000313" key="2">
    <source>
        <dbReference type="EMBL" id="WVY90708.1"/>
    </source>
</evidence>
<proteinExistence type="predicted"/>
<dbReference type="AlphaFoldDB" id="A0AAQ3RCE3"/>
<feature type="region of interest" description="Disordered" evidence="1">
    <location>
        <begin position="1"/>
        <end position="38"/>
    </location>
</feature>
<gene>
    <name evidence="2" type="ORF">V8G54_036222</name>
</gene>
<evidence type="ECO:0000313" key="3">
    <source>
        <dbReference type="Proteomes" id="UP001374535"/>
    </source>
</evidence>
<reference evidence="2 3" key="1">
    <citation type="journal article" date="2023" name="Life. Sci Alliance">
        <title>Evolutionary insights into 3D genome organization and epigenetic landscape of Vigna mungo.</title>
        <authorList>
            <person name="Junaid A."/>
            <person name="Singh B."/>
            <person name="Bhatia S."/>
        </authorList>
    </citation>
    <scope>NUCLEOTIDE SEQUENCE [LARGE SCALE GENOMIC DNA]</scope>
    <source>
        <strain evidence="2">Urdbean</strain>
    </source>
</reference>
<dbReference type="EMBL" id="CP144690">
    <property type="protein sequence ID" value="WVY90708.1"/>
    <property type="molecule type" value="Genomic_DNA"/>
</dbReference>
<feature type="compositionally biased region" description="Polar residues" evidence="1">
    <location>
        <begin position="1"/>
        <end position="18"/>
    </location>
</feature>
<name>A0AAQ3RCE3_VIGMU</name>
<keyword evidence="3" id="KW-1185">Reference proteome</keyword>
<evidence type="ECO:0000256" key="1">
    <source>
        <dbReference type="SAM" id="MobiDB-lite"/>
    </source>
</evidence>
<protein>
    <submittedName>
        <fullName evidence="2">Uncharacterized protein</fullName>
    </submittedName>
</protein>
<sequence>MPSTTTFHSHQPSSIFQTEESKIKPSSSSTTAQPSAPSLTHLQMQKITTCKPRVAPKATQFIFITRCSSRTTINVVNQIQETTKNFFSVAMQTLQNLEAQASLKDKQHIHPPFCTCNKKPQKTQSSASMAESCASLESEASFPISRRRRQIEAFQIRLPPIPNPNFGWK</sequence>
<feature type="non-terminal residue" evidence="2">
    <location>
        <position position="169"/>
    </location>
</feature>
<feature type="compositionally biased region" description="Low complexity" evidence="1">
    <location>
        <begin position="25"/>
        <end position="38"/>
    </location>
</feature>
<accession>A0AAQ3RCE3</accession>
<dbReference type="Proteomes" id="UP001374535">
    <property type="component" value="Chromosome 11"/>
</dbReference>